<evidence type="ECO:0000313" key="1">
    <source>
        <dbReference type="EMBL" id="KAJ3835681.1"/>
    </source>
</evidence>
<sequence>MSLSANYSKQAGFTHEQVEQLQRWIYEWWEGHDEYPMDAQTRLKSACSDKKEPSHFEVLELDDFILFSAITVKDVVDNEECNCKKAPNTAGVLQPSNCDTSCARTMNLVIKDNGCTGAGDGLQNLYIGTPFNTGDTSYARTMNLVIKDNGCTGAGGGLPFSIVEQVRSITGMIILLISRLTIVFLRTSVLSHFVSDAHVVHDERWLSKFEQEDSKVYPRTTM</sequence>
<reference evidence="1" key="1">
    <citation type="submission" date="2022-08" db="EMBL/GenBank/DDBJ databases">
        <authorList>
            <consortium name="DOE Joint Genome Institute"/>
            <person name="Min B."/>
            <person name="Riley R."/>
            <person name="Sierra-Patev S."/>
            <person name="Naranjo-Ortiz M."/>
            <person name="Looney B."/>
            <person name="Konkel Z."/>
            <person name="Slot J.C."/>
            <person name="Sakamoto Y."/>
            <person name="Steenwyk J.L."/>
            <person name="Rokas A."/>
            <person name="Carro J."/>
            <person name="Camarero S."/>
            <person name="Ferreira P."/>
            <person name="Molpeceres G."/>
            <person name="Ruiz-Duenas F.J."/>
            <person name="Serrano A."/>
            <person name="Henrissat B."/>
            <person name="Drula E."/>
            <person name="Hughes K.W."/>
            <person name="Mata J.L."/>
            <person name="Ishikawa N.K."/>
            <person name="Vargas-Isla R."/>
            <person name="Ushijima S."/>
            <person name="Smith C.A."/>
            <person name="Ahrendt S."/>
            <person name="Andreopoulos W."/>
            <person name="He G."/>
            <person name="Labutti K."/>
            <person name="Lipzen A."/>
            <person name="Ng V."/>
            <person name="Sandor L."/>
            <person name="Barry K."/>
            <person name="Martinez A.T."/>
            <person name="Xiao Y."/>
            <person name="Gibbons J.G."/>
            <person name="Terashima K."/>
            <person name="Hibbett D.S."/>
            <person name="Grigoriev I.V."/>
        </authorList>
    </citation>
    <scope>NUCLEOTIDE SEQUENCE</scope>
    <source>
        <strain evidence="1">TFB9207</strain>
    </source>
</reference>
<gene>
    <name evidence="1" type="ORF">F5878DRAFT_691973</name>
</gene>
<evidence type="ECO:0000313" key="2">
    <source>
        <dbReference type="Proteomes" id="UP001163846"/>
    </source>
</evidence>
<accession>A0AA38UAU9</accession>
<organism evidence="1 2">
    <name type="scientific">Lentinula raphanica</name>
    <dbReference type="NCBI Taxonomy" id="153919"/>
    <lineage>
        <taxon>Eukaryota</taxon>
        <taxon>Fungi</taxon>
        <taxon>Dikarya</taxon>
        <taxon>Basidiomycota</taxon>
        <taxon>Agaricomycotina</taxon>
        <taxon>Agaricomycetes</taxon>
        <taxon>Agaricomycetidae</taxon>
        <taxon>Agaricales</taxon>
        <taxon>Marasmiineae</taxon>
        <taxon>Omphalotaceae</taxon>
        <taxon>Lentinula</taxon>
    </lineage>
</organism>
<dbReference type="EMBL" id="MU806388">
    <property type="protein sequence ID" value="KAJ3835681.1"/>
    <property type="molecule type" value="Genomic_DNA"/>
</dbReference>
<proteinExistence type="predicted"/>
<dbReference type="AlphaFoldDB" id="A0AA38UAU9"/>
<keyword evidence="2" id="KW-1185">Reference proteome</keyword>
<comment type="caution">
    <text evidence="1">The sequence shown here is derived from an EMBL/GenBank/DDBJ whole genome shotgun (WGS) entry which is preliminary data.</text>
</comment>
<name>A0AA38UAU9_9AGAR</name>
<protein>
    <submittedName>
        <fullName evidence="1">Uncharacterized protein</fullName>
    </submittedName>
</protein>
<dbReference type="Proteomes" id="UP001163846">
    <property type="component" value="Unassembled WGS sequence"/>
</dbReference>